<name>A0A328ZJT4_9BURK</name>
<dbReference type="Gene3D" id="1.10.10.10">
    <property type="entry name" value="Winged helix-like DNA-binding domain superfamily/Winged helix DNA-binding domain"/>
    <property type="match status" value="1"/>
</dbReference>
<dbReference type="AlphaFoldDB" id="A0A328ZJT4"/>
<dbReference type="SUPFAM" id="SSF64288">
    <property type="entry name" value="Chorismate lyase-like"/>
    <property type="match status" value="1"/>
</dbReference>
<dbReference type="Proteomes" id="UP000248856">
    <property type="component" value="Unassembled WGS sequence"/>
</dbReference>
<dbReference type="RefSeq" id="WP_111876108.1">
    <property type="nucleotide sequence ID" value="NZ_CBCSGC010000158.1"/>
</dbReference>
<keyword evidence="1" id="KW-0805">Transcription regulation</keyword>
<dbReference type="OrthoDB" id="6626198at2"/>
<proteinExistence type="predicted"/>
<dbReference type="Pfam" id="PF00392">
    <property type="entry name" value="GntR"/>
    <property type="match status" value="1"/>
</dbReference>
<dbReference type="SMART" id="SM00866">
    <property type="entry name" value="UTRA"/>
    <property type="match status" value="1"/>
</dbReference>
<dbReference type="NCBIfam" id="TIGR02325">
    <property type="entry name" value="C_P_lyase_phnF"/>
    <property type="match status" value="1"/>
</dbReference>
<dbReference type="SUPFAM" id="SSF46785">
    <property type="entry name" value="Winged helix' DNA-binding domain"/>
    <property type="match status" value="1"/>
</dbReference>
<dbReference type="PROSITE" id="PS50949">
    <property type="entry name" value="HTH_GNTR"/>
    <property type="match status" value="1"/>
</dbReference>
<dbReference type="CDD" id="cd07377">
    <property type="entry name" value="WHTH_GntR"/>
    <property type="match status" value="1"/>
</dbReference>
<dbReference type="InterPro" id="IPR036390">
    <property type="entry name" value="WH_DNA-bd_sf"/>
</dbReference>
<dbReference type="InterPro" id="IPR000524">
    <property type="entry name" value="Tscrpt_reg_HTH_GntR"/>
</dbReference>
<dbReference type="Gene3D" id="3.40.1410.10">
    <property type="entry name" value="Chorismate lyase-like"/>
    <property type="match status" value="1"/>
</dbReference>
<keyword evidence="2" id="KW-0238">DNA-binding</keyword>
<evidence type="ECO:0000256" key="1">
    <source>
        <dbReference type="ARBA" id="ARBA00023015"/>
    </source>
</evidence>
<accession>A0A328ZJT4</accession>
<evidence type="ECO:0000259" key="4">
    <source>
        <dbReference type="PROSITE" id="PS50949"/>
    </source>
</evidence>
<keyword evidence="3" id="KW-0804">Transcription</keyword>
<dbReference type="GO" id="GO:0003700">
    <property type="term" value="F:DNA-binding transcription factor activity"/>
    <property type="evidence" value="ECO:0007669"/>
    <property type="project" value="InterPro"/>
</dbReference>
<dbReference type="PANTHER" id="PTHR44846">
    <property type="entry name" value="MANNOSYL-D-GLYCERATE TRANSPORT/METABOLISM SYSTEM REPRESSOR MNGR-RELATED"/>
    <property type="match status" value="1"/>
</dbReference>
<dbReference type="PANTHER" id="PTHR44846:SF1">
    <property type="entry name" value="MANNOSYL-D-GLYCERATE TRANSPORT_METABOLISM SYSTEM REPRESSOR MNGR-RELATED"/>
    <property type="match status" value="1"/>
</dbReference>
<organism evidence="5 6">
    <name type="scientific">Paracidovorax anthurii</name>
    <dbReference type="NCBI Taxonomy" id="78229"/>
    <lineage>
        <taxon>Bacteria</taxon>
        <taxon>Pseudomonadati</taxon>
        <taxon>Pseudomonadota</taxon>
        <taxon>Betaproteobacteria</taxon>
        <taxon>Burkholderiales</taxon>
        <taxon>Comamonadaceae</taxon>
        <taxon>Paracidovorax</taxon>
    </lineage>
</organism>
<comment type="caution">
    <text evidence="5">The sequence shown here is derived from an EMBL/GenBank/DDBJ whole genome shotgun (WGS) entry which is preliminary data.</text>
</comment>
<protein>
    <submittedName>
        <fullName evidence="5">GntR family phosphonate transport system transcriptional regulator</fullName>
    </submittedName>
</protein>
<dbReference type="InterPro" id="IPR050679">
    <property type="entry name" value="Bact_HTH_transcr_reg"/>
</dbReference>
<gene>
    <name evidence="5" type="ORF">AX018_1005114</name>
</gene>
<dbReference type="Pfam" id="PF07702">
    <property type="entry name" value="UTRA"/>
    <property type="match status" value="1"/>
</dbReference>
<dbReference type="PRINTS" id="PR00035">
    <property type="entry name" value="HTHGNTR"/>
</dbReference>
<evidence type="ECO:0000256" key="3">
    <source>
        <dbReference type="ARBA" id="ARBA00023163"/>
    </source>
</evidence>
<dbReference type="EMBL" id="QLTA01000005">
    <property type="protein sequence ID" value="RAR85483.1"/>
    <property type="molecule type" value="Genomic_DNA"/>
</dbReference>
<evidence type="ECO:0000313" key="5">
    <source>
        <dbReference type="EMBL" id="RAR85483.1"/>
    </source>
</evidence>
<evidence type="ECO:0000313" key="6">
    <source>
        <dbReference type="Proteomes" id="UP000248856"/>
    </source>
</evidence>
<dbReference type="GO" id="GO:0045892">
    <property type="term" value="P:negative regulation of DNA-templated transcription"/>
    <property type="evidence" value="ECO:0007669"/>
    <property type="project" value="TreeGrafter"/>
</dbReference>
<evidence type="ECO:0000256" key="2">
    <source>
        <dbReference type="ARBA" id="ARBA00023125"/>
    </source>
</evidence>
<feature type="domain" description="HTH gntR-type" evidence="4">
    <location>
        <begin position="19"/>
        <end position="87"/>
    </location>
</feature>
<dbReference type="InterPro" id="IPR036388">
    <property type="entry name" value="WH-like_DNA-bd_sf"/>
</dbReference>
<reference evidence="5 6" key="1">
    <citation type="submission" date="2018-06" db="EMBL/GenBank/DDBJ databases">
        <title>Genomic Encyclopedia of Archaeal and Bacterial Type Strains, Phase II (KMG-II): from individual species to whole genera.</title>
        <authorList>
            <person name="Goeker M."/>
        </authorList>
    </citation>
    <scope>NUCLEOTIDE SEQUENCE [LARGE SCALE GENOMIC DNA]</scope>
    <source>
        <strain evidence="5 6">CFPB 3232</strain>
    </source>
</reference>
<dbReference type="GO" id="GO:0003677">
    <property type="term" value="F:DNA binding"/>
    <property type="evidence" value="ECO:0007669"/>
    <property type="project" value="UniProtKB-KW"/>
</dbReference>
<dbReference type="SMART" id="SM00345">
    <property type="entry name" value="HTH_GNTR"/>
    <property type="match status" value="1"/>
</dbReference>
<dbReference type="InterPro" id="IPR012702">
    <property type="entry name" value="CP_lyase_PhnF"/>
</dbReference>
<keyword evidence="6" id="KW-1185">Reference proteome</keyword>
<dbReference type="InterPro" id="IPR028978">
    <property type="entry name" value="Chorismate_lyase_/UTRA_dom_sf"/>
</dbReference>
<sequence length="253" mass="27633">MTFQATSGSPAEGQGGERDRFWASIANDIADAIARGVYAPGSRLPSEHALAEQFGVNRHTIRRSLSSLAQRGLVRATQGSGTYVEDFAVDLALGRRTRYRENLAQVGLRGRLRVLSGERLRATADLARVLQVPARSPLLHLHVLGEGEGQPLHVSSRYFPLPRFARLEDIVRATGSITEAFAAHGVPDYQRPESRITARMPTPDVAAVLRQPPARPVLQVKSVNVDAQGVPIEYACTWFAGDRVSLTVDHFHG</sequence>
<dbReference type="InterPro" id="IPR011663">
    <property type="entry name" value="UTRA"/>
</dbReference>